<keyword evidence="2" id="KW-0472">Membrane</keyword>
<accession>A0ABX7Y7G5</accession>
<keyword evidence="2" id="KW-1133">Transmembrane helix</keyword>
<evidence type="ECO:0000256" key="2">
    <source>
        <dbReference type="SAM" id="Phobius"/>
    </source>
</evidence>
<dbReference type="EMBL" id="CP072384">
    <property type="protein sequence ID" value="QUC09142.1"/>
    <property type="molecule type" value="Genomic_DNA"/>
</dbReference>
<proteinExistence type="predicted"/>
<dbReference type="Pfam" id="PF04024">
    <property type="entry name" value="PspC"/>
    <property type="match status" value="1"/>
</dbReference>
<name>A0ABX7Y7G5_9ACTN</name>
<feature type="transmembrane region" description="Helical" evidence="2">
    <location>
        <begin position="87"/>
        <end position="106"/>
    </location>
</feature>
<sequence>MNDLVDLGGLHPRLAHLDRPADGFSPGLCRSIGARLGIDPLLIRILFILTTLLSGIGAVAYTWGVLLTPRAGRQAPIHRLLPIFSSWTPRAQWITIALSCILVVGWVAQMASMGPLLLVSVFALLVLFRRRGPRQHAEPQNSSTTPPGEQPFKNSAQLPVVDLYAPEESKIPGPAPQPAGDTQPQPSWWGAILVLSVGCLVAASIVVFDLVPGILVRVALVLGAIGFTILGWGLLKRDRRLPMLLLIPALLAALGIAIAVSTSASETRIPATTGSGRELREYPFMAVGDGVADLRDLPAGKSMTVHVQTVLSQVRVMLPQAPVSYHVTAWATEMTWPGGIEPAQHGSEAEGIQLVVDSHLSAVRVEYPL</sequence>
<gene>
    <name evidence="4" type="ORF">J5A65_05315</name>
</gene>
<organism evidence="4 5">
    <name type="scientific">Arachnia rubra</name>
    <dbReference type="NCBI Taxonomy" id="1547448"/>
    <lineage>
        <taxon>Bacteria</taxon>
        <taxon>Bacillati</taxon>
        <taxon>Actinomycetota</taxon>
        <taxon>Actinomycetes</taxon>
        <taxon>Propionibacteriales</taxon>
        <taxon>Propionibacteriaceae</taxon>
        <taxon>Arachnia</taxon>
    </lineage>
</organism>
<feature type="transmembrane region" description="Helical" evidence="2">
    <location>
        <begin position="214"/>
        <end position="234"/>
    </location>
</feature>
<feature type="region of interest" description="Disordered" evidence="1">
    <location>
        <begin position="135"/>
        <end position="154"/>
    </location>
</feature>
<feature type="domain" description="Phage shock protein PspC N-terminal" evidence="3">
    <location>
        <begin position="27"/>
        <end position="70"/>
    </location>
</feature>
<dbReference type="Proteomes" id="UP000678513">
    <property type="component" value="Chromosome"/>
</dbReference>
<feature type="transmembrane region" description="Helical" evidence="2">
    <location>
        <begin position="112"/>
        <end position="128"/>
    </location>
</feature>
<keyword evidence="2" id="KW-0812">Transmembrane</keyword>
<reference evidence="4 5" key="1">
    <citation type="submission" date="2021-03" db="EMBL/GenBank/DDBJ databases">
        <title>Human Oral Microbial Genomes.</title>
        <authorList>
            <person name="Johnston C.D."/>
            <person name="Chen T."/>
            <person name="Dewhirst F.E."/>
        </authorList>
    </citation>
    <scope>NUCLEOTIDE SEQUENCE [LARGE SCALE GENOMIC DNA]</scope>
    <source>
        <strain evidence="4 5">DSMZ 100122</strain>
    </source>
</reference>
<keyword evidence="5" id="KW-1185">Reference proteome</keyword>
<evidence type="ECO:0000313" key="5">
    <source>
        <dbReference type="Proteomes" id="UP000678513"/>
    </source>
</evidence>
<dbReference type="RefSeq" id="WP_212326231.1">
    <property type="nucleotide sequence ID" value="NZ_AP024463.1"/>
</dbReference>
<feature type="transmembrane region" description="Helical" evidence="2">
    <location>
        <begin position="188"/>
        <end position="208"/>
    </location>
</feature>
<evidence type="ECO:0000256" key="1">
    <source>
        <dbReference type="SAM" id="MobiDB-lite"/>
    </source>
</evidence>
<evidence type="ECO:0000313" key="4">
    <source>
        <dbReference type="EMBL" id="QUC09142.1"/>
    </source>
</evidence>
<evidence type="ECO:0000259" key="3">
    <source>
        <dbReference type="Pfam" id="PF04024"/>
    </source>
</evidence>
<feature type="transmembrane region" description="Helical" evidence="2">
    <location>
        <begin position="241"/>
        <end position="260"/>
    </location>
</feature>
<feature type="transmembrane region" description="Helical" evidence="2">
    <location>
        <begin position="41"/>
        <end position="66"/>
    </location>
</feature>
<dbReference type="InterPro" id="IPR007168">
    <property type="entry name" value="Phageshock_PspC_N"/>
</dbReference>
<protein>
    <submittedName>
        <fullName evidence="4">PspC domain-containing protein</fullName>
    </submittedName>
</protein>
<feature type="compositionally biased region" description="Polar residues" evidence="1">
    <location>
        <begin position="138"/>
        <end position="154"/>
    </location>
</feature>